<dbReference type="PRINTS" id="PR00420">
    <property type="entry name" value="RNGMNOXGNASE"/>
</dbReference>
<evidence type="ECO:0000256" key="2">
    <source>
        <dbReference type="ARBA" id="ARBA00004749"/>
    </source>
</evidence>
<dbReference type="GO" id="GO:0016491">
    <property type="term" value="F:oxidoreductase activity"/>
    <property type="evidence" value="ECO:0007669"/>
    <property type="project" value="UniProtKB-KW"/>
</dbReference>
<evidence type="ECO:0000256" key="1">
    <source>
        <dbReference type="ARBA" id="ARBA00001974"/>
    </source>
</evidence>
<dbReference type="EC" id="1.14.13.-" evidence="9"/>
<comment type="pathway">
    <text evidence="2">Cofactor biosynthesis; ubiquinone biosynthesis.</text>
</comment>
<keyword evidence="10" id="KW-1185">Reference proteome</keyword>
<comment type="caution">
    <text evidence="9">The sequence shown here is derived from an EMBL/GenBank/DDBJ whole genome shotgun (WGS) entry which is preliminary data.</text>
</comment>
<dbReference type="NCBIfam" id="NF004356">
    <property type="entry name" value="PRK05732.1"/>
    <property type="match status" value="1"/>
</dbReference>
<dbReference type="PANTHER" id="PTHR43876">
    <property type="entry name" value="UBIQUINONE BIOSYNTHESIS MONOOXYGENASE COQ6, MITOCHONDRIAL"/>
    <property type="match status" value="1"/>
</dbReference>
<keyword evidence="4" id="KW-0285">Flavoprotein</keyword>
<reference evidence="10" key="1">
    <citation type="journal article" date="2019" name="Int. J. Syst. Evol. Microbiol.">
        <title>The Global Catalogue of Microorganisms (GCM) 10K type strain sequencing project: providing services to taxonomists for standard genome sequencing and annotation.</title>
        <authorList>
            <consortium name="The Broad Institute Genomics Platform"/>
            <consortium name="The Broad Institute Genome Sequencing Center for Infectious Disease"/>
            <person name="Wu L."/>
            <person name="Ma J."/>
        </authorList>
    </citation>
    <scope>NUCLEOTIDE SEQUENCE [LARGE SCALE GENOMIC DNA]</scope>
    <source>
        <strain evidence="10">KCTC 52141</strain>
    </source>
</reference>
<evidence type="ECO:0000256" key="7">
    <source>
        <dbReference type="ARBA" id="ARBA00023033"/>
    </source>
</evidence>
<comment type="cofactor">
    <cofactor evidence="1">
        <name>FAD</name>
        <dbReference type="ChEBI" id="CHEBI:57692"/>
    </cofactor>
</comment>
<dbReference type="RefSeq" id="WP_382414673.1">
    <property type="nucleotide sequence ID" value="NZ_AP031500.1"/>
</dbReference>
<evidence type="ECO:0000256" key="3">
    <source>
        <dbReference type="ARBA" id="ARBA00005349"/>
    </source>
</evidence>
<dbReference type="InterPro" id="IPR051205">
    <property type="entry name" value="UbiH/COQ6_monooxygenase"/>
</dbReference>
<evidence type="ECO:0000256" key="4">
    <source>
        <dbReference type="ARBA" id="ARBA00022630"/>
    </source>
</evidence>
<dbReference type="Gene3D" id="3.50.50.60">
    <property type="entry name" value="FAD/NAD(P)-binding domain"/>
    <property type="match status" value="2"/>
</dbReference>
<dbReference type="InterPro" id="IPR002938">
    <property type="entry name" value="FAD-bd"/>
</dbReference>
<protein>
    <submittedName>
        <fullName evidence="9">2-octaprenyl-6-methoxyphenyl hydroxylase</fullName>
        <ecNumber evidence="9">1.14.13.-</ecNumber>
    </submittedName>
</protein>
<dbReference type="SUPFAM" id="SSF51905">
    <property type="entry name" value="FAD/NAD(P)-binding domain"/>
    <property type="match status" value="1"/>
</dbReference>
<accession>A0ABV7HS53</accession>
<dbReference type="Proteomes" id="UP001595548">
    <property type="component" value="Unassembled WGS sequence"/>
</dbReference>
<organism evidence="9 10">
    <name type="scientific">Gilvimarinus japonicus</name>
    <dbReference type="NCBI Taxonomy" id="1796469"/>
    <lineage>
        <taxon>Bacteria</taxon>
        <taxon>Pseudomonadati</taxon>
        <taxon>Pseudomonadota</taxon>
        <taxon>Gammaproteobacteria</taxon>
        <taxon>Cellvibrionales</taxon>
        <taxon>Cellvibrionaceae</taxon>
        <taxon>Gilvimarinus</taxon>
    </lineage>
</organism>
<dbReference type="InterPro" id="IPR036188">
    <property type="entry name" value="FAD/NAD-bd_sf"/>
</dbReference>
<keyword evidence="5" id="KW-0274">FAD</keyword>
<evidence type="ECO:0000313" key="9">
    <source>
        <dbReference type="EMBL" id="MFC3154432.1"/>
    </source>
</evidence>
<keyword evidence="6 9" id="KW-0560">Oxidoreductase</keyword>
<dbReference type="EMBL" id="JBHRTL010000004">
    <property type="protein sequence ID" value="MFC3154432.1"/>
    <property type="molecule type" value="Genomic_DNA"/>
</dbReference>
<evidence type="ECO:0000256" key="5">
    <source>
        <dbReference type="ARBA" id="ARBA00022827"/>
    </source>
</evidence>
<dbReference type="NCBIfam" id="TIGR01988">
    <property type="entry name" value="Ubi-OHases"/>
    <property type="match status" value="1"/>
</dbReference>
<proteinExistence type="inferred from homology"/>
<comment type="similarity">
    <text evidence="3">Belongs to the UbiH/COQ6 family.</text>
</comment>
<sequence>MSEQEAPLDLAIIGAGPAGACLALLCARARPDWRIAIVDPHPGVPDSGPYHPSFDARATAISAGSAQLFDELDLWQTLQRHATAISAVHVSDRGYLPGQMLDASATGMDTQGYVVPNTWLGQVLLRALSEQSNIQHHKAGATDFVPQAGSGRLMLDNHLAPLTARLTALADGANSPLRQALGITTQDKPYYQNAIIANVRCAKPHLGVAYERFTETGPLALLPLGQSPQAREMALVWTQPSHRASDLQNAPDIEFLARLQQHFGHRLGRFMAASERHSYPLVLRQAREQVRSNLVLVGNAAHFLHPVAGQGFNLALRDCAALSRTITTSDSPGELNVLQGYLAQRERDQTITSRAGDAMVRLFSTTALPAVALRHLGLLSLELAPTLRSAFGKQMMGLTRTAQEARHG</sequence>
<keyword evidence="7" id="KW-0503">Monooxygenase</keyword>
<dbReference type="PANTHER" id="PTHR43876:SF8">
    <property type="entry name" value="2-OCTAPRENYL-6-METHOXYPHENOL HYDROXYLASE"/>
    <property type="match status" value="1"/>
</dbReference>
<gene>
    <name evidence="9" type="primary">ubiH</name>
    <name evidence="9" type="synonym">visB</name>
    <name evidence="9" type="ORF">ACFOEB_04385</name>
</gene>
<dbReference type="InterPro" id="IPR010971">
    <property type="entry name" value="UbiH/COQ6"/>
</dbReference>
<feature type="domain" description="FAD-binding" evidence="8">
    <location>
        <begin position="10"/>
        <end position="327"/>
    </location>
</feature>
<evidence type="ECO:0000256" key="6">
    <source>
        <dbReference type="ARBA" id="ARBA00023002"/>
    </source>
</evidence>
<evidence type="ECO:0000313" key="10">
    <source>
        <dbReference type="Proteomes" id="UP001595548"/>
    </source>
</evidence>
<evidence type="ECO:0000259" key="8">
    <source>
        <dbReference type="Pfam" id="PF01494"/>
    </source>
</evidence>
<dbReference type="Pfam" id="PF01494">
    <property type="entry name" value="FAD_binding_3"/>
    <property type="match status" value="1"/>
</dbReference>
<name>A0ABV7HS53_9GAMM</name>